<dbReference type="Pfam" id="PF00226">
    <property type="entry name" value="DnaJ"/>
    <property type="match status" value="1"/>
</dbReference>
<name>A0A1S9RGY0_PENBI</name>
<dbReference type="InterPro" id="IPR018253">
    <property type="entry name" value="DnaJ_domain_CS"/>
</dbReference>
<dbReference type="SUPFAM" id="SSF46565">
    <property type="entry name" value="Chaperone J-domain"/>
    <property type="match status" value="1"/>
</dbReference>
<feature type="compositionally biased region" description="Low complexity" evidence="1">
    <location>
        <begin position="94"/>
        <end position="109"/>
    </location>
</feature>
<dbReference type="EMBL" id="LJBN01000175">
    <property type="protein sequence ID" value="OOQ84799.1"/>
    <property type="molecule type" value="Genomic_DNA"/>
</dbReference>
<evidence type="ECO:0000259" key="2">
    <source>
        <dbReference type="PROSITE" id="PS50076"/>
    </source>
</evidence>
<dbReference type="InterPro" id="IPR001623">
    <property type="entry name" value="DnaJ_domain"/>
</dbReference>
<feature type="compositionally biased region" description="Basic and acidic residues" evidence="1">
    <location>
        <begin position="232"/>
        <end position="257"/>
    </location>
</feature>
<dbReference type="SMART" id="SM00271">
    <property type="entry name" value="DnaJ"/>
    <property type="match status" value="1"/>
</dbReference>
<feature type="compositionally biased region" description="Low complexity" evidence="1">
    <location>
        <begin position="210"/>
        <end position="221"/>
    </location>
</feature>
<dbReference type="GO" id="GO:0005634">
    <property type="term" value="C:nucleus"/>
    <property type="evidence" value="ECO:0007669"/>
    <property type="project" value="TreeGrafter"/>
</dbReference>
<feature type="compositionally biased region" description="Basic and acidic residues" evidence="1">
    <location>
        <begin position="386"/>
        <end position="414"/>
    </location>
</feature>
<gene>
    <name evidence="3" type="ORF">PEBR_28914</name>
</gene>
<evidence type="ECO:0000256" key="1">
    <source>
        <dbReference type="SAM" id="MobiDB-lite"/>
    </source>
</evidence>
<feature type="compositionally biased region" description="Basic and acidic residues" evidence="1">
    <location>
        <begin position="281"/>
        <end position="295"/>
    </location>
</feature>
<dbReference type="PROSITE" id="PS50076">
    <property type="entry name" value="DNAJ_2"/>
    <property type="match status" value="1"/>
</dbReference>
<reference evidence="4" key="1">
    <citation type="submission" date="2015-09" db="EMBL/GenBank/DDBJ databases">
        <authorList>
            <person name="Fill T.P."/>
            <person name="Baretta J.F."/>
            <person name="de Almeida L.G."/>
            <person name="Rocha M."/>
            <person name="de Souza D.H."/>
            <person name="Malavazi I."/>
            <person name="Cerdeira L.T."/>
            <person name="Hong H."/>
            <person name="Samborskyy M."/>
            <person name="de Vasconcelos A.T."/>
            <person name="Leadlay P."/>
            <person name="Rodrigues-Filho E."/>
        </authorList>
    </citation>
    <scope>NUCLEOTIDE SEQUENCE [LARGE SCALE GENOMIC DNA]</scope>
    <source>
        <strain evidence="4">LaBioMMi 136</strain>
    </source>
</reference>
<dbReference type="FunFam" id="1.10.287.110:FF:000073">
    <property type="entry name" value="DnaJ domain protein"/>
    <property type="match status" value="1"/>
</dbReference>
<dbReference type="PANTHER" id="PTHR44144:SF1">
    <property type="entry name" value="DNAJ HOMOLOG SUBFAMILY C MEMBER 9"/>
    <property type="match status" value="1"/>
</dbReference>
<evidence type="ECO:0000313" key="4">
    <source>
        <dbReference type="Proteomes" id="UP000190744"/>
    </source>
</evidence>
<dbReference type="PANTHER" id="PTHR44144">
    <property type="entry name" value="DNAJ HOMOLOG SUBFAMILY C MEMBER 9"/>
    <property type="match status" value="1"/>
</dbReference>
<sequence>MTSPPDLDPYVVLGVSKNATVSEIRAAHRKRVLKCHPDKVQDESQRIAAQDEFQRVQQAYETLSDENRRARYDQKAKLAELKRELLEKRRRNAESTPYSSPRGSGSGAPREVREGRVFEERVPVDIILDEELRFTEEPRSMSRKYEEFGMRSKSKSTEERKTRVPTSSHRAAKEQRETTKAKLADQAKQRDRERRQQASAKYDSYDTLAESDSGSESSGSDVYVRLKKPAYRSRESRDPRESRESRESRSRPTESARRRGGSYDDDDFDELSGGYKLKQYLAEEHIQRSKHEGPRGSRSPQRHRGYESAEPEMNTSRRTARSSRSTRNQSSSRNNSWEDLESPRREREEFKVPKMPSSSTSPAYKSSIRPSLFGARATTSTGFTRPKRETFSRDESILDKMVREPVPRSSRRYDSGYSSPSTPEMPARGSSPKTTARYKIVDPVIIEPSKPSKYRSVSPERSRMTPKRASTFASFETESPRIEVRSVRPVRQYDDVEYTARPRAQDVKYTREIRPSDVHVSPGRSNYYNDPRHHPVGRRQSTAV</sequence>
<feature type="compositionally biased region" description="Low complexity" evidence="1">
    <location>
        <begin position="314"/>
        <end position="335"/>
    </location>
</feature>
<feature type="domain" description="J" evidence="2">
    <location>
        <begin position="8"/>
        <end position="76"/>
    </location>
</feature>
<feature type="compositionally biased region" description="Low complexity" evidence="1">
    <location>
        <begin position="357"/>
        <end position="367"/>
    </location>
</feature>
<accession>A0A1S9RGY0</accession>
<dbReference type="PRINTS" id="PR00625">
    <property type="entry name" value="JDOMAIN"/>
</dbReference>
<comment type="caution">
    <text evidence="3">The sequence shown here is derived from an EMBL/GenBank/DDBJ whole genome shotgun (WGS) entry which is preliminary data.</text>
</comment>
<dbReference type="CDD" id="cd06257">
    <property type="entry name" value="DnaJ"/>
    <property type="match status" value="1"/>
</dbReference>
<protein>
    <recommendedName>
        <fullName evidence="2">J domain-containing protein</fullName>
    </recommendedName>
</protein>
<proteinExistence type="predicted"/>
<dbReference type="Gene3D" id="1.10.287.110">
    <property type="entry name" value="DnaJ domain"/>
    <property type="match status" value="1"/>
</dbReference>
<feature type="compositionally biased region" description="Basic and acidic residues" evidence="1">
    <location>
        <begin position="499"/>
        <end position="517"/>
    </location>
</feature>
<dbReference type="InterPro" id="IPR036869">
    <property type="entry name" value="J_dom_sf"/>
</dbReference>
<feature type="region of interest" description="Disordered" evidence="1">
    <location>
        <begin position="499"/>
        <end position="544"/>
    </location>
</feature>
<dbReference type="AlphaFoldDB" id="A0A1S9RGY0"/>
<dbReference type="GO" id="GO:0005737">
    <property type="term" value="C:cytoplasm"/>
    <property type="evidence" value="ECO:0007669"/>
    <property type="project" value="TreeGrafter"/>
</dbReference>
<feature type="compositionally biased region" description="Basic and acidic residues" evidence="1">
    <location>
        <begin position="130"/>
        <end position="162"/>
    </location>
</feature>
<evidence type="ECO:0000313" key="3">
    <source>
        <dbReference type="EMBL" id="OOQ84799.1"/>
    </source>
</evidence>
<dbReference type="GO" id="GO:0031072">
    <property type="term" value="F:heat shock protein binding"/>
    <property type="evidence" value="ECO:0007669"/>
    <property type="project" value="TreeGrafter"/>
</dbReference>
<feature type="region of interest" description="Disordered" evidence="1">
    <location>
        <begin position="129"/>
        <end position="474"/>
    </location>
</feature>
<feature type="region of interest" description="Disordered" evidence="1">
    <location>
        <begin position="83"/>
        <end position="116"/>
    </location>
</feature>
<dbReference type="Proteomes" id="UP000190744">
    <property type="component" value="Unassembled WGS sequence"/>
</dbReference>
<feature type="compositionally biased region" description="Basic and acidic residues" evidence="1">
    <location>
        <begin position="341"/>
        <end position="352"/>
    </location>
</feature>
<organism evidence="3 4">
    <name type="scientific">Penicillium brasilianum</name>
    <dbReference type="NCBI Taxonomy" id="104259"/>
    <lineage>
        <taxon>Eukaryota</taxon>
        <taxon>Fungi</taxon>
        <taxon>Dikarya</taxon>
        <taxon>Ascomycota</taxon>
        <taxon>Pezizomycotina</taxon>
        <taxon>Eurotiomycetes</taxon>
        <taxon>Eurotiomycetidae</taxon>
        <taxon>Eurotiales</taxon>
        <taxon>Aspergillaceae</taxon>
        <taxon>Penicillium</taxon>
    </lineage>
</organism>
<dbReference type="InterPro" id="IPR052594">
    <property type="entry name" value="J_domain-containing_protein"/>
</dbReference>
<dbReference type="PROSITE" id="PS00636">
    <property type="entry name" value="DNAJ_1"/>
    <property type="match status" value="1"/>
</dbReference>
<feature type="compositionally biased region" description="Basic and acidic residues" evidence="1">
    <location>
        <begin position="171"/>
        <end position="196"/>
    </location>
</feature>